<dbReference type="InterPro" id="IPR017853">
    <property type="entry name" value="GH"/>
</dbReference>
<accession>K6X5A5</accession>
<dbReference type="Proteomes" id="UP000006334">
    <property type="component" value="Unassembled WGS sequence"/>
</dbReference>
<gene>
    <name evidence="1" type="ORF">GLIP_3163</name>
</gene>
<name>K6X5A5_9ALTE</name>
<dbReference type="STRING" id="1127673.GLIP_3163"/>
<dbReference type="AlphaFoldDB" id="K6X5A5"/>
<keyword evidence="2" id="KW-1185">Reference proteome</keyword>
<comment type="caution">
    <text evidence="1">The sequence shown here is derived from an EMBL/GenBank/DDBJ whole genome shotgun (WGS) entry which is preliminary data.</text>
</comment>
<dbReference type="eggNOG" id="ENOG50338RF">
    <property type="taxonomic scope" value="Bacteria"/>
</dbReference>
<evidence type="ECO:0000313" key="1">
    <source>
        <dbReference type="EMBL" id="GAC15784.1"/>
    </source>
</evidence>
<sequence length="588" mass="68171">MEEAEYWDNNYGLELRGGLTSGDIESSDFDQEGTTYLELSWDVLRNGYKEFEFKAKDLRRKAALKEIAADLDRKQRDYQCRSYHIDNMFVGLESYLGNNKLELLEAVYPIERKAYLTGASYFDDLLISEEELVNIRQKLEYLYTLHGSSEYAFTIKNPPIIDVHIAKILSNIEKDSQYNELLNLEKEALSDTNPYEYGSRLRVFLRKEFDILSSNRDDLVAGVRFSIPLVAADEPSNFHRLQRLEQEGSFRAWERITRVRGAYESFREQKERTLTQQYRYLRSKERMRRVFARKMSGDELNISAVIARLNTYLNAAIELVEAKKSLYQRVNQVFLISGEAYSPELVKVSDISKPNYRSREFQRSLYVWSSSINELSPEQLFLIAKTKGINNLILSIGKQGDLVKQKEIIDLSQTNNISIDFIVGDNSWVNEDKWQDAAQRVAIASGISNRIHLDIEPQALDDYHNKKKQYQNDYIQMLKAIRKASPDQFISVAVPFHWEPETYQQLVPLVQLVYVMNYGSTKIDTLARRTNKIVSIIPHEKVSVVLSMKDFSNEFEVEQAFEQLHQLTGVNRFGIHKLGDLLTLGANK</sequence>
<dbReference type="EMBL" id="BAEN01000061">
    <property type="protein sequence ID" value="GAC15784.1"/>
    <property type="molecule type" value="Genomic_DNA"/>
</dbReference>
<proteinExistence type="predicted"/>
<organism evidence="1 2">
    <name type="scientific">Aliiglaciecola lipolytica E3</name>
    <dbReference type="NCBI Taxonomy" id="1127673"/>
    <lineage>
        <taxon>Bacteria</taxon>
        <taxon>Pseudomonadati</taxon>
        <taxon>Pseudomonadota</taxon>
        <taxon>Gammaproteobacteria</taxon>
        <taxon>Alteromonadales</taxon>
        <taxon>Alteromonadaceae</taxon>
        <taxon>Aliiglaciecola</taxon>
    </lineage>
</organism>
<dbReference type="SUPFAM" id="SSF51445">
    <property type="entry name" value="(Trans)glycosidases"/>
    <property type="match status" value="1"/>
</dbReference>
<protein>
    <submittedName>
        <fullName evidence="1">Uncharacterized protein</fullName>
    </submittedName>
</protein>
<evidence type="ECO:0000313" key="2">
    <source>
        <dbReference type="Proteomes" id="UP000006334"/>
    </source>
</evidence>
<reference evidence="1 2" key="1">
    <citation type="journal article" date="2017" name="Antonie Van Leeuwenhoek">
        <title>Rhizobium rhizosphaerae sp. nov., a novel species isolated from rice rhizosphere.</title>
        <authorList>
            <person name="Zhao J.J."/>
            <person name="Zhang J."/>
            <person name="Zhang R.J."/>
            <person name="Zhang C.W."/>
            <person name="Yin H.Q."/>
            <person name="Zhang X.X."/>
        </authorList>
    </citation>
    <scope>NUCLEOTIDE SEQUENCE [LARGE SCALE GENOMIC DNA]</scope>
    <source>
        <strain evidence="1 2">E3</strain>
    </source>
</reference>